<evidence type="ECO:0000313" key="5">
    <source>
        <dbReference type="EMBL" id="QNM09844.1"/>
    </source>
</evidence>
<dbReference type="PANTHER" id="PTHR42939:SF1">
    <property type="entry name" value="ABC TRANSPORTER ATP-BINDING PROTEIN ALBC-RELATED"/>
    <property type="match status" value="1"/>
</dbReference>
<dbReference type="InterPro" id="IPR003439">
    <property type="entry name" value="ABC_transporter-like_ATP-bd"/>
</dbReference>
<sequence>MIKLKGLHKSFGKIRAVRDLSAEIREGEVFGVVGTNGAGKSTLLRMIAGVLKPDKGEVFVDDKPVFENPQVKSDICFLPDTAFFLPNATPKLMAESYRVFYPEFDMRRFESLTSRIGLETGRKIRMFSKGMQKQVSVILGICTNTKYLLCDETFDGLDPVMRQAVKSIFAVELINRDFTPVIASHNLRELEDICDHVGLLHKGGILFSENLEDMKFHIQKVQCVIGDPVREEQLLKELSVMQYERRGSMMLLVAKGTRNEILERVNSKHPVFAEILPLSLEEIFISETEVAGYDVKNLLF</sequence>
<dbReference type="GO" id="GO:0016887">
    <property type="term" value="F:ATP hydrolysis activity"/>
    <property type="evidence" value="ECO:0007669"/>
    <property type="project" value="InterPro"/>
</dbReference>
<organism evidence="5 6">
    <name type="scientific">Wansuia hejianensis</name>
    <dbReference type="NCBI Taxonomy" id="2763667"/>
    <lineage>
        <taxon>Bacteria</taxon>
        <taxon>Bacillati</taxon>
        <taxon>Bacillota</taxon>
        <taxon>Clostridia</taxon>
        <taxon>Lachnospirales</taxon>
        <taxon>Lachnospiraceae</taxon>
        <taxon>Wansuia</taxon>
    </lineage>
</organism>
<dbReference type="SMART" id="SM00382">
    <property type="entry name" value="AAA"/>
    <property type="match status" value="1"/>
</dbReference>
<dbReference type="EMBL" id="CP060635">
    <property type="protein sequence ID" value="QNM09844.1"/>
    <property type="molecule type" value="Genomic_DNA"/>
</dbReference>
<dbReference type="Pfam" id="PF00005">
    <property type="entry name" value="ABC_tran"/>
    <property type="match status" value="1"/>
</dbReference>
<dbReference type="SUPFAM" id="SSF52540">
    <property type="entry name" value="P-loop containing nucleoside triphosphate hydrolases"/>
    <property type="match status" value="1"/>
</dbReference>
<dbReference type="InterPro" id="IPR027417">
    <property type="entry name" value="P-loop_NTPase"/>
</dbReference>
<dbReference type="CDD" id="cd03230">
    <property type="entry name" value="ABC_DR_subfamily_A"/>
    <property type="match status" value="1"/>
</dbReference>
<dbReference type="InterPro" id="IPR003593">
    <property type="entry name" value="AAA+_ATPase"/>
</dbReference>
<evidence type="ECO:0000259" key="4">
    <source>
        <dbReference type="PROSITE" id="PS50893"/>
    </source>
</evidence>
<dbReference type="Proteomes" id="UP000515860">
    <property type="component" value="Chromosome"/>
</dbReference>
<protein>
    <submittedName>
        <fullName evidence="5">ABC transporter ATP-binding protein</fullName>
    </submittedName>
</protein>
<evidence type="ECO:0000313" key="6">
    <source>
        <dbReference type="Proteomes" id="UP000515860"/>
    </source>
</evidence>
<dbReference type="RefSeq" id="WP_249329416.1">
    <property type="nucleotide sequence ID" value="NZ_CP060635.1"/>
</dbReference>
<evidence type="ECO:0000256" key="3">
    <source>
        <dbReference type="ARBA" id="ARBA00022840"/>
    </source>
</evidence>
<dbReference type="KEGG" id="whj:H9Q79_06045"/>
<name>A0A7G9GGB2_9FIRM</name>
<reference evidence="5 6" key="1">
    <citation type="submission" date="2020-08" db="EMBL/GenBank/DDBJ databases">
        <authorList>
            <person name="Liu C."/>
            <person name="Sun Q."/>
        </authorList>
    </citation>
    <scope>NUCLEOTIDE SEQUENCE [LARGE SCALE GENOMIC DNA]</scope>
    <source>
        <strain evidence="5 6">NSJ-29</strain>
    </source>
</reference>
<dbReference type="PROSITE" id="PS50893">
    <property type="entry name" value="ABC_TRANSPORTER_2"/>
    <property type="match status" value="1"/>
</dbReference>
<accession>A0A7G9GGB2</accession>
<feature type="domain" description="ABC transporter" evidence="4">
    <location>
        <begin position="2"/>
        <end position="227"/>
    </location>
</feature>
<proteinExistence type="predicted"/>
<dbReference type="InterPro" id="IPR051782">
    <property type="entry name" value="ABC_Transporter_VariousFunc"/>
</dbReference>
<keyword evidence="6" id="KW-1185">Reference proteome</keyword>
<keyword evidence="2" id="KW-0547">Nucleotide-binding</keyword>
<dbReference type="PANTHER" id="PTHR42939">
    <property type="entry name" value="ABC TRANSPORTER ATP-BINDING PROTEIN ALBC-RELATED"/>
    <property type="match status" value="1"/>
</dbReference>
<gene>
    <name evidence="5" type="ORF">H9Q79_06045</name>
</gene>
<dbReference type="AlphaFoldDB" id="A0A7G9GGB2"/>
<keyword evidence="3 5" id="KW-0067">ATP-binding</keyword>
<keyword evidence="1" id="KW-0813">Transport</keyword>
<dbReference type="Gene3D" id="3.40.50.300">
    <property type="entry name" value="P-loop containing nucleotide triphosphate hydrolases"/>
    <property type="match status" value="1"/>
</dbReference>
<evidence type="ECO:0000256" key="1">
    <source>
        <dbReference type="ARBA" id="ARBA00022448"/>
    </source>
</evidence>
<evidence type="ECO:0000256" key="2">
    <source>
        <dbReference type="ARBA" id="ARBA00022741"/>
    </source>
</evidence>
<dbReference type="GO" id="GO:0005524">
    <property type="term" value="F:ATP binding"/>
    <property type="evidence" value="ECO:0007669"/>
    <property type="project" value="UniProtKB-KW"/>
</dbReference>